<keyword evidence="1" id="KW-0812">Transmembrane</keyword>
<dbReference type="KEGG" id="rmar:GBA65_12360"/>
<proteinExistence type="predicted"/>
<dbReference type="EMBL" id="CP045121">
    <property type="protein sequence ID" value="QIN79181.1"/>
    <property type="molecule type" value="Genomic_DNA"/>
</dbReference>
<evidence type="ECO:0000313" key="3">
    <source>
        <dbReference type="Proteomes" id="UP000502706"/>
    </source>
</evidence>
<dbReference type="Proteomes" id="UP000502706">
    <property type="component" value="Chromosome"/>
</dbReference>
<keyword evidence="1" id="KW-0472">Membrane</keyword>
<organism evidence="2 3">
    <name type="scientific">Rubrobacter marinus</name>
    <dbReference type="NCBI Taxonomy" id="2653852"/>
    <lineage>
        <taxon>Bacteria</taxon>
        <taxon>Bacillati</taxon>
        <taxon>Actinomycetota</taxon>
        <taxon>Rubrobacteria</taxon>
        <taxon>Rubrobacterales</taxon>
        <taxon>Rubrobacteraceae</taxon>
        <taxon>Rubrobacter</taxon>
    </lineage>
</organism>
<dbReference type="AlphaFoldDB" id="A0A6G8PY97"/>
<name>A0A6G8PY97_9ACTN</name>
<evidence type="ECO:0000313" key="2">
    <source>
        <dbReference type="EMBL" id="QIN79181.1"/>
    </source>
</evidence>
<keyword evidence="1" id="KW-1133">Transmembrane helix</keyword>
<gene>
    <name evidence="2" type="ORF">GBA65_12360</name>
</gene>
<sequence>MRYFQRDAGALTGGSGGRAALLRFLVLFAAVALAGVAILSTRSDAQSGPDGAASAYNDPDKPVLSYLLSEPENVEEFRAEFGLSDAQVREVLARTRAENRTLAGVYAESERILAGSRGLSTAEKRERISASGYSGKVRRVVGGTKRSVEATLPNGRADELEAWVEEQWRDEVREAGANTAGSERGTRATRPPGTYRIFATQYIGYTTFEVAMPHRKLKFAGGYRTTLTLNGRRVSAPIKEVGPWNTYDNWWDPVAKRTMWKDLPRGKPEARAAFFENYNRGKDEFGREVLNPAGIDLTPAVARRLGLAKYENAYVYVSLPKRPAS</sequence>
<protein>
    <submittedName>
        <fullName evidence="2">Uncharacterized protein</fullName>
    </submittedName>
</protein>
<accession>A0A6G8PY97</accession>
<reference evidence="2 3" key="1">
    <citation type="submission" date="2019-10" db="EMBL/GenBank/DDBJ databases">
        <title>Rubrobacter sp nov SCSIO 52915 isolated from a deep-sea sediment in the South China Sea.</title>
        <authorList>
            <person name="Chen R.W."/>
        </authorList>
    </citation>
    <scope>NUCLEOTIDE SEQUENCE [LARGE SCALE GENOMIC DNA]</scope>
    <source>
        <strain evidence="2 3">SCSIO 52915</strain>
    </source>
</reference>
<feature type="transmembrane region" description="Helical" evidence="1">
    <location>
        <begin position="20"/>
        <end position="39"/>
    </location>
</feature>
<keyword evidence="3" id="KW-1185">Reference proteome</keyword>
<evidence type="ECO:0000256" key="1">
    <source>
        <dbReference type="SAM" id="Phobius"/>
    </source>
</evidence>
<dbReference type="RefSeq" id="WP_166396841.1">
    <property type="nucleotide sequence ID" value="NZ_CP045121.1"/>
</dbReference>